<dbReference type="PANTHER" id="PTHR32294">
    <property type="entry name" value="DNA POLYMERASE III SUBUNIT ALPHA"/>
    <property type="match status" value="1"/>
</dbReference>
<name>A0A511CUR7_9PSEU</name>
<reference evidence="5 6" key="1">
    <citation type="submission" date="2019-07" db="EMBL/GenBank/DDBJ databases">
        <title>Whole genome shotgun sequence of Pseudonocardia asaccharolytica NBRC 16224.</title>
        <authorList>
            <person name="Hosoyama A."/>
            <person name="Uohara A."/>
            <person name="Ohji S."/>
            <person name="Ichikawa N."/>
        </authorList>
    </citation>
    <scope>NUCLEOTIDE SEQUENCE [LARGE SCALE GENOMIC DNA]</scope>
    <source>
        <strain evidence="5 6">NBRC 16224</strain>
    </source>
</reference>
<dbReference type="GO" id="GO:0006260">
    <property type="term" value="P:DNA replication"/>
    <property type="evidence" value="ECO:0007669"/>
    <property type="project" value="InterPro"/>
</dbReference>
<keyword evidence="6" id="KW-1185">Reference proteome</keyword>
<feature type="domain" description="Bacterial DNA polymerase III alpha subunit NTPase" evidence="4">
    <location>
        <begin position="47"/>
        <end position="217"/>
    </location>
</feature>
<evidence type="ECO:0000313" key="5">
    <source>
        <dbReference type="EMBL" id="GEL16197.1"/>
    </source>
</evidence>
<accession>A0A511CUR7</accession>
<sequence>MTARFEARYPGAVARAAAFGADLAFELQLIAPDLPPFPVPPGHTEASWLRELTYRGVARRYGSHAEYPEAVETVERELRIIEAKNFPGYFLIVHDIVEFCRRADILCQGRGSAANSAVCYALGITQVDAVAGGLLFERFLSPARDGYPDIDLDIESGRREEAIQYVYGRYGRGCAAQVANMITYRPRSAVRDMAKALGFSPGQQDAWSKQIERRHGFAVGSTPGACRHRCSRWPANCWASRAIWASTPAAW</sequence>
<proteinExistence type="predicted"/>
<keyword evidence="1" id="KW-0963">Cytoplasm</keyword>
<dbReference type="GO" id="GO:0008408">
    <property type="term" value="F:3'-5' exonuclease activity"/>
    <property type="evidence" value="ECO:0007669"/>
    <property type="project" value="InterPro"/>
</dbReference>
<keyword evidence="2" id="KW-0227">DNA damage</keyword>
<evidence type="ECO:0000256" key="3">
    <source>
        <dbReference type="ARBA" id="ARBA00023204"/>
    </source>
</evidence>
<dbReference type="GO" id="GO:0006281">
    <property type="term" value="P:DNA repair"/>
    <property type="evidence" value="ECO:0007669"/>
    <property type="project" value="UniProtKB-KW"/>
</dbReference>
<organism evidence="5 6">
    <name type="scientific">Pseudonocardia asaccharolytica DSM 44247 = NBRC 16224</name>
    <dbReference type="NCBI Taxonomy" id="1123024"/>
    <lineage>
        <taxon>Bacteria</taxon>
        <taxon>Bacillati</taxon>
        <taxon>Actinomycetota</taxon>
        <taxon>Actinomycetes</taxon>
        <taxon>Pseudonocardiales</taxon>
        <taxon>Pseudonocardiaceae</taxon>
        <taxon>Pseudonocardia</taxon>
    </lineage>
</organism>
<evidence type="ECO:0000256" key="2">
    <source>
        <dbReference type="ARBA" id="ARBA00022763"/>
    </source>
</evidence>
<dbReference type="Proteomes" id="UP000321328">
    <property type="component" value="Unassembled WGS sequence"/>
</dbReference>
<dbReference type="InterPro" id="IPR004805">
    <property type="entry name" value="DnaE2/DnaE/PolC"/>
</dbReference>
<comment type="caution">
    <text evidence="5">The sequence shown here is derived from an EMBL/GenBank/DDBJ whole genome shotgun (WGS) entry which is preliminary data.</text>
</comment>
<dbReference type="PANTHER" id="PTHR32294:SF4">
    <property type="entry name" value="ERROR-PRONE DNA POLYMERASE"/>
    <property type="match status" value="1"/>
</dbReference>
<dbReference type="EMBL" id="BJVI01000001">
    <property type="protein sequence ID" value="GEL16197.1"/>
    <property type="molecule type" value="Genomic_DNA"/>
</dbReference>
<dbReference type="Pfam" id="PF07733">
    <property type="entry name" value="DNA_pol3_alpha"/>
    <property type="match status" value="1"/>
</dbReference>
<gene>
    <name evidence="5" type="ORF">PA7_00340</name>
</gene>
<protein>
    <recommendedName>
        <fullName evidence="4">Bacterial DNA polymerase III alpha subunit NTPase domain-containing protein</fullName>
    </recommendedName>
</protein>
<dbReference type="AlphaFoldDB" id="A0A511CUR7"/>
<keyword evidence="3" id="KW-0234">DNA repair</keyword>
<evidence type="ECO:0000259" key="4">
    <source>
        <dbReference type="Pfam" id="PF07733"/>
    </source>
</evidence>
<evidence type="ECO:0000313" key="6">
    <source>
        <dbReference type="Proteomes" id="UP000321328"/>
    </source>
</evidence>
<dbReference type="STRING" id="1123024.GCA_000423625_01156"/>
<dbReference type="InterPro" id="IPR011708">
    <property type="entry name" value="DNA_pol3_alpha_NTPase_dom"/>
</dbReference>
<evidence type="ECO:0000256" key="1">
    <source>
        <dbReference type="ARBA" id="ARBA00022490"/>
    </source>
</evidence>